<dbReference type="AlphaFoldDB" id="A0A1G8LBN3"/>
<organism evidence="1 2">
    <name type="scientific">Desulfosporosinus hippei DSM 8344</name>
    <dbReference type="NCBI Taxonomy" id="1121419"/>
    <lineage>
        <taxon>Bacteria</taxon>
        <taxon>Bacillati</taxon>
        <taxon>Bacillota</taxon>
        <taxon>Clostridia</taxon>
        <taxon>Eubacteriales</taxon>
        <taxon>Desulfitobacteriaceae</taxon>
        <taxon>Desulfosporosinus</taxon>
    </lineage>
</organism>
<dbReference type="EMBL" id="FNCP01000047">
    <property type="protein sequence ID" value="SDI53055.1"/>
    <property type="molecule type" value="Genomic_DNA"/>
</dbReference>
<evidence type="ECO:0000313" key="1">
    <source>
        <dbReference type="EMBL" id="SDI53055.1"/>
    </source>
</evidence>
<sequence length="166" mass="18305">MSSKLRRESCQKRQVEWDDLTNGMNGINAMIEKGDLYTDQSSSKPVVKKGNRMSVMVATVEYIYHWYGFDAIENAEMAALQGIVFQQAVYDVGLLAIPLGMAWTPSLLATGVSVWIFGTWANTCAIGALGNGVIVFCFGDPSSPGQTHSKLYCPLRYCSFYDPPQV</sequence>
<dbReference type="RefSeq" id="WP_092335785.1">
    <property type="nucleotide sequence ID" value="NZ_FNCP01000047.1"/>
</dbReference>
<protein>
    <submittedName>
        <fullName evidence="1">Uncharacterized protein</fullName>
    </submittedName>
</protein>
<evidence type="ECO:0000313" key="2">
    <source>
        <dbReference type="Proteomes" id="UP000198656"/>
    </source>
</evidence>
<dbReference type="Proteomes" id="UP000198656">
    <property type="component" value="Unassembled WGS sequence"/>
</dbReference>
<dbReference type="OrthoDB" id="9966858at2"/>
<accession>A0A1G8LBN3</accession>
<name>A0A1G8LBN3_9FIRM</name>
<gene>
    <name evidence="1" type="ORF">SAMN05443529_1476</name>
</gene>
<proteinExistence type="predicted"/>
<reference evidence="2" key="1">
    <citation type="submission" date="2016-10" db="EMBL/GenBank/DDBJ databases">
        <authorList>
            <person name="Varghese N."/>
            <person name="Submissions S."/>
        </authorList>
    </citation>
    <scope>NUCLEOTIDE SEQUENCE [LARGE SCALE GENOMIC DNA]</scope>
    <source>
        <strain evidence="2">DSM 8344</strain>
    </source>
</reference>
<keyword evidence="2" id="KW-1185">Reference proteome</keyword>